<reference evidence="4 5" key="1">
    <citation type="submission" date="2020-04" db="EMBL/GenBank/DDBJ databases">
        <title>Perkinsus olseni comparative genomics.</title>
        <authorList>
            <person name="Bogema D.R."/>
        </authorList>
    </citation>
    <scope>NUCLEOTIDE SEQUENCE [LARGE SCALE GENOMIC DNA]</scope>
    <source>
        <strain evidence="2">ATCC PRA-179</strain>
        <strain evidence="3">ATCC PRA-31</strain>
    </source>
</reference>
<feature type="region of interest" description="Disordered" evidence="1">
    <location>
        <begin position="254"/>
        <end position="369"/>
    </location>
</feature>
<feature type="compositionally biased region" description="Basic and acidic residues" evidence="1">
    <location>
        <begin position="310"/>
        <end position="327"/>
    </location>
</feature>
<feature type="region of interest" description="Disordered" evidence="1">
    <location>
        <begin position="494"/>
        <end position="528"/>
    </location>
</feature>
<dbReference type="OrthoDB" id="10410240at2759"/>
<proteinExistence type="predicted"/>
<evidence type="ECO:0000313" key="3">
    <source>
        <dbReference type="EMBL" id="KAF4670841.1"/>
    </source>
</evidence>
<feature type="compositionally biased region" description="Polar residues" evidence="1">
    <location>
        <begin position="257"/>
        <end position="267"/>
    </location>
</feature>
<evidence type="ECO:0000313" key="4">
    <source>
        <dbReference type="Proteomes" id="UP000570595"/>
    </source>
</evidence>
<name>A0A7J6MIL6_PEROL</name>
<evidence type="ECO:0000256" key="1">
    <source>
        <dbReference type="SAM" id="MobiDB-lite"/>
    </source>
</evidence>
<feature type="compositionally biased region" description="Basic and acidic residues" evidence="1">
    <location>
        <begin position="504"/>
        <end position="528"/>
    </location>
</feature>
<dbReference type="EMBL" id="JABANN010000114">
    <property type="protein sequence ID" value="KAF4670841.1"/>
    <property type="molecule type" value="Genomic_DNA"/>
</dbReference>
<evidence type="ECO:0000313" key="2">
    <source>
        <dbReference type="EMBL" id="KAF4664771.1"/>
    </source>
</evidence>
<dbReference type="AlphaFoldDB" id="A0A7J6MIL6"/>
<feature type="compositionally biased region" description="Basic and acidic residues" evidence="1">
    <location>
        <begin position="447"/>
        <end position="478"/>
    </location>
</feature>
<dbReference type="Proteomes" id="UP000572268">
    <property type="component" value="Unassembled WGS sequence"/>
</dbReference>
<feature type="region of interest" description="Disordered" evidence="1">
    <location>
        <begin position="416"/>
        <end position="481"/>
    </location>
</feature>
<accession>A0A7J6MIL6</accession>
<dbReference type="Proteomes" id="UP000570595">
    <property type="component" value="Unassembled WGS sequence"/>
</dbReference>
<comment type="caution">
    <text evidence="3">The sequence shown here is derived from an EMBL/GenBank/DDBJ whole genome shotgun (WGS) entry which is preliminary data.</text>
</comment>
<dbReference type="EMBL" id="JABAHT010000109">
    <property type="protein sequence ID" value="KAF4664771.1"/>
    <property type="molecule type" value="Genomic_DNA"/>
</dbReference>
<organism evidence="3 5">
    <name type="scientific">Perkinsus olseni</name>
    <name type="common">Perkinsus atlanticus</name>
    <dbReference type="NCBI Taxonomy" id="32597"/>
    <lineage>
        <taxon>Eukaryota</taxon>
        <taxon>Sar</taxon>
        <taxon>Alveolata</taxon>
        <taxon>Perkinsozoa</taxon>
        <taxon>Perkinsea</taxon>
        <taxon>Perkinsida</taxon>
        <taxon>Perkinsidae</taxon>
        <taxon>Perkinsus</taxon>
    </lineage>
</organism>
<evidence type="ECO:0000313" key="5">
    <source>
        <dbReference type="Proteomes" id="UP000572268"/>
    </source>
</evidence>
<gene>
    <name evidence="3" type="ORF">FOL46_000619</name>
    <name evidence="2" type="ORF">FOZ61_000480</name>
</gene>
<sequence length="528" mass="57952">MTKPPLESNPPSTRSPGSRFWLSTAAAPLTKHTKTATPTRSISVAYSECMESTKPRVTVNEALGPIPFEASRQQEYLLSSSQSTRGVTVQYPVERRYNSNDEENTRWMDNVGQRGLSPKDNYSSVQVRPTFREADIISTPLRASSDGVNHSLAARTRPTAHINFDEAAFDRYFRNFKESRGASMYYTAESGAYRPPGTSPPESMEDRTTHLIPQVSLAPTPSVKSVATDTPACSVSLRQPDMVDRATSPIRWRPRNTRTAGVASTQAPRVGTRKGGTATGTCGTGNKRNQRDAGALESGACRDAALEGGRGVEGRSPRKGPARHDDPLELEVDQTPPSVHLSEDEVDASIDSSAASVSNTITPNSPPPVLPLVEVEQLVVSVLERCLEDANTPRGHYSPANRNGDVEPHVADKAGVARAISPPPGGRSRSRPVKRSSTTRSKRRSTSARDDAADKELEIRQRRASSMRETKEERERRLSTKQWHSSLEGLLAELIHRAPPTPVRVERQDTTEDNEVRKERPKHGMEGW</sequence>
<feature type="compositionally biased region" description="Low complexity" evidence="1">
    <location>
        <begin position="349"/>
        <end position="358"/>
    </location>
</feature>
<protein>
    <submittedName>
        <fullName evidence="3">Uncharacterized protein</fullName>
    </submittedName>
</protein>